<dbReference type="InterPro" id="IPR050796">
    <property type="entry name" value="SCF_F-box_component"/>
</dbReference>
<evidence type="ECO:0000313" key="2">
    <source>
        <dbReference type="EMBL" id="RYR01531.1"/>
    </source>
</evidence>
<dbReference type="InterPro" id="IPR013187">
    <property type="entry name" value="F-box-assoc_dom_typ3"/>
</dbReference>
<dbReference type="AlphaFoldDB" id="A0A444YHZ5"/>
<sequence>MPFEVLAFFQQSLPRESDGKNDQISLPMLLCMLREVLEPNNSSSIKLHPKFEIPLPIPKSFQCKRVYVDVHSCNGLFHMRWSIDRDISFVCNPITGEFIRLPKHPPILTPCEQISWCFGFHPKTNQYKIMRIHIFKHDHRIVVQMHTVGTSTWINIEVDYPNHLIYVFEHPTCFNGALHWIGRDVDRNATVWTFNFDTEQFQFFSNTPRGQGKDCIVDFKDSLCFMYFNELLVLMWMMERYRVGESWTPIFQYSITTSQLPSCIAYHDSENQEFWIFGTPWHDIKIHGKFQMVRLVPTLIPLKNIIIGDNVKVQNIYSLDNLN</sequence>
<keyword evidence="3" id="KW-1185">Reference proteome</keyword>
<dbReference type="PANTHER" id="PTHR31672:SF13">
    <property type="entry name" value="F-BOX PROTEIN CPR30-LIKE"/>
    <property type="match status" value="1"/>
</dbReference>
<evidence type="ECO:0000259" key="1">
    <source>
        <dbReference type="Pfam" id="PF08268"/>
    </source>
</evidence>
<gene>
    <name evidence="2" type="ORF">Ahy_B06g080414</name>
</gene>
<dbReference type="Proteomes" id="UP000289738">
    <property type="component" value="Chromosome B06"/>
</dbReference>
<name>A0A444YHZ5_ARAHY</name>
<dbReference type="EMBL" id="SDMP01000016">
    <property type="protein sequence ID" value="RYR01531.1"/>
    <property type="molecule type" value="Genomic_DNA"/>
</dbReference>
<proteinExistence type="predicted"/>
<dbReference type="NCBIfam" id="TIGR01640">
    <property type="entry name" value="F_box_assoc_1"/>
    <property type="match status" value="1"/>
</dbReference>
<feature type="domain" description="F-box associated beta-propeller type 3" evidence="1">
    <location>
        <begin position="60"/>
        <end position="240"/>
    </location>
</feature>
<evidence type="ECO:0000313" key="3">
    <source>
        <dbReference type="Proteomes" id="UP000289738"/>
    </source>
</evidence>
<comment type="caution">
    <text evidence="2">The sequence shown here is derived from an EMBL/GenBank/DDBJ whole genome shotgun (WGS) entry which is preliminary data.</text>
</comment>
<dbReference type="InterPro" id="IPR017451">
    <property type="entry name" value="F-box-assoc_interact_dom"/>
</dbReference>
<organism evidence="2 3">
    <name type="scientific">Arachis hypogaea</name>
    <name type="common">Peanut</name>
    <dbReference type="NCBI Taxonomy" id="3818"/>
    <lineage>
        <taxon>Eukaryota</taxon>
        <taxon>Viridiplantae</taxon>
        <taxon>Streptophyta</taxon>
        <taxon>Embryophyta</taxon>
        <taxon>Tracheophyta</taxon>
        <taxon>Spermatophyta</taxon>
        <taxon>Magnoliopsida</taxon>
        <taxon>eudicotyledons</taxon>
        <taxon>Gunneridae</taxon>
        <taxon>Pentapetalae</taxon>
        <taxon>rosids</taxon>
        <taxon>fabids</taxon>
        <taxon>Fabales</taxon>
        <taxon>Fabaceae</taxon>
        <taxon>Papilionoideae</taxon>
        <taxon>50 kb inversion clade</taxon>
        <taxon>dalbergioids sensu lato</taxon>
        <taxon>Dalbergieae</taxon>
        <taxon>Pterocarpus clade</taxon>
        <taxon>Arachis</taxon>
    </lineage>
</organism>
<dbReference type="Pfam" id="PF08268">
    <property type="entry name" value="FBA_3"/>
    <property type="match status" value="1"/>
</dbReference>
<reference evidence="2 3" key="1">
    <citation type="submission" date="2019-01" db="EMBL/GenBank/DDBJ databases">
        <title>Sequencing of cultivated peanut Arachis hypogaea provides insights into genome evolution and oil improvement.</title>
        <authorList>
            <person name="Chen X."/>
        </authorList>
    </citation>
    <scope>NUCLEOTIDE SEQUENCE [LARGE SCALE GENOMIC DNA]</scope>
    <source>
        <strain evidence="3">cv. Fuhuasheng</strain>
        <tissue evidence="2">Leaves</tissue>
    </source>
</reference>
<accession>A0A444YHZ5</accession>
<protein>
    <recommendedName>
        <fullName evidence="1">F-box associated beta-propeller type 3 domain-containing protein</fullName>
    </recommendedName>
</protein>
<dbReference type="PANTHER" id="PTHR31672">
    <property type="entry name" value="BNACNNG10540D PROTEIN"/>
    <property type="match status" value="1"/>
</dbReference>